<comment type="caution">
    <text evidence="1">The sequence shown here is derived from an EMBL/GenBank/DDBJ whole genome shotgun (WGS) entry which is preliminary data.</text>
</comment>
<proteinExistence type="predicted"/>
<gene>
    <name evidence="1" type="ORF">S03H2_66096</name>
</gene>
<evidence type="ECO:0000313" key="1">
    <source>
        <dbReference type="EMBL" id="GAH78082.1"/>
    </source>
</evidence>
<organism evidence="1">
    <name type="scientific">marine sediment metagenome</name>
    <dbReference type="NCBI Taxonomy" id="412755"/>
    <lineage>
        <taxon>unclassified sequences</taxon>
        <taxon>metagenomes</taxon>
        <taxon>ecological metagenomes</taxon>
    </lineage>
</organism>
<dbReference type="EMBL" id="BARU01043122">
    <property type="protein sequence ID" value="GAH78082.1"/>
    <property type="molecule type" value="Genomic_DNA"/>
</dbReference>
<sequence length="48" mass="5481">PPTAAAGEIFASYVLSDMIQKIIVYGWTSEKAIDWGFEKAKEIYARWE</sequence>
<accession>X1I8R5</accession>
<feature type="non-terminal residue" evidence="1">
    <location>
        <position position="1"/>
    </location>
</feature>
<protein>
    <submittedName>
        <fullName evidence="1">Uncharacterized protein</fullName>
    </submittedName>
</protein>
<name>X1I8R5_9ZZZZ</name>
<reference evidence="1" key="1">
    <citation type="journal article" date="2014" name="Front. Microbiol.">
        <title>High frequency of phylogenetically diverse reductive dehalogenase-homologous genes in deep subseafloor sedimentary metagenomes.</title>
        <authorList>
            <person name="Kawai M."/>
            <person name="Futagami T."/>
            <person name="Toyoda A."/>
            <person name="Takaki Y."/>
            <person name="Nishi S."/>
            <person name="Hori S."/>
            <person name="Arai W."/>
            <person name="Tsubouchi T."/>
            <person name="Morono Y."/>
            <person name="Uchiyama I."/>
            <person name="Ito T."/>
            <person name="Fujiyama A."/>
            <person name="Inagaki F."/>
            <person name="Takami H."/>
        </authorList>
    </citation>
    <scope>NUCLEOTIDE SEQUENCE</scope>
    <source>
        <strain evidence="1">Expedition CK06-06</strain>
    </source>
</reference>
<dbReference type="AlphaFoldDB" id="X1I8R5"/>